<evidence type="ECO:0000256" key="3">
    <source>
        <dbReference type="ARBA" id="ARBA00023268"/>
    </source>
</evidence>
<evidence type="ECO:0000256" key="4">
    <source>
        <dbReference type="ARBA" id="ARBA00023277"/>
    </source>
</evidence>
<keyword evidence="4" id="KW-0119">Carbohydrate metabolism</keyword>
<comment type="caution">
    <text evidence="7">The sequence shown here is derived from an EMBL/GenBank/DDBJ whole genome shotgun (WGS) entry which is preliminary data.</text>
</comment>
<dbReference type="InterPro" id="IPR029056">
    <property type="entry name" value="Ribokinase-like"/>
</dbReference>
<evidence type="ECO:0000259" key="6">
    <source>
        <dbReference type="Pfam" id="PF01467"/>
    </source>
</evidence>
<dbReference type="Pfam" id="PF00294">
    <property type="entry name" value="PfkB"/>
    <property type="match status" value="1"/>
</dbReference>
<dbReference type="GO" id="GO:0016779">
    <property type="term" value="F:nucleotidyltransferase activity"/>
    <property type="evidence" value="ECO:0007669"/>
    <property type="project" value="UniProtKB-KW"/>
</dbReference>
<feature type="domain" description="Carbohydrate kinase PfkB" evidence="5">
    <location>
        <begin position="5"/>
        <end position="293"/>
    </location>
</feature>
<dbReference type="InterPro" id="IPR050385">
    <property type="entry name" value="Archaeal_FAD_synthase"/>
</dbReference>
<reference evidence="7" key="1">
    <citation type="submission" date="2020-03" db="EMBL/GenBank/DDBJ databases">
        <title>Draft sequencing of Calidifontibacter sp. DB0510.</title>
        <authorList>
            <person name="Kim D.-U."/>
        </authorList>
    </citation>
    <scope>NUCLEOTIDE SEQUENCE</scope>
    <source>
        <strain evidence="7">DB0510</strain>
    </source>
</reference>
<dbReference type="AlphaFoldDB" id="A0A967AX86"/>
<dbReference type="Proteomes" id="UP000744769">
    <property type="component" value="Unassembled WGS sequence"/>
</dbReference>
<dbReference type="SUPFAM" id="SSF53613">
    <property type="entry name" value="Ribokinase-like"/>
    <property type="match status" value="1"/>
</dbReference>
<dbReference type="InterPro" id="IPR004821">
    <property type="entry name" value="Cyt_trans-like"/>
</dbReference>
<keyword evidence="8" id="KW-1185">Reference proteome</keyword>
<protein>
    <submittedName>
        <fullName evidence="7">Bifunctional heptose 7-phosphate kinase/heptose 1-phosphate adenyltransferase</fullName>
    </submittedName>
</protein>
<dbReference type="InterPro" id="IPR014729">
    <property type="entry name" value="Rossmann-like_a/b/a_fold"/>
</dbReference>
<keyword evidence="2" id="KW-0548">Nucleotidyltransferase</keyword>
<proteinExistence type="predicted"/>
<dbReference type="InterPro" id="IPR011611">
    <property type="entry name" value="PfkB_dom"/>
</dbReference>
<keyword evidence="1" id="KW-0808">Transferase</keyword>
<sequence>MTRRARIVVVGDLVLDRDVDGRVERECPDAPAPVLDVERSVQGPGGAGLAALLAVAPDTDVHLIAPLAADARGEQLRAALSDAGVGLTALPHLGGTRTKTRLRAGDRVITRYDEGGPGTPPPGAPPDAVGALLREANAILVSDYGAGTTSHAGLRELLARTARDGRAPIVWDPHPRGTTPLPGCAVVTPNLGEAQHFSPIERPTTHLPEALRAQWSAEAVCVTRGADGALLARAGHPLTRVPVPDVRDRDTCGAGDSFAASLTRSLATGHTLYAAVHRAAADAAEWVRGNGTTGFRQRSGRVGPMGDSAGVLDSAGLPRTPGERVVATGGCFDLLHAGHIGSLRAARSLGDRLVELLNSDRSVRRLKGPTRPVQTQDDRAAVLRALDVVDEVVIFDEDDPCRLLATLRPDIWAKGGDYDPETLPEADLVRSWGGEVVILPFVAGMSTTGLVQTIVGRAALETAADA</sequence>
<keyword evidence="3" id="KW-0511">Multifunctional enzyme</keyword>
<dbReference type="SUPFAM" id="SSF52374">
    <property type="entry name" value="Nucleotidylyl transferase"/>
    <property type="match status" value="1"/>
</dbReference>
<dbReference type="PANTHER" id="PTHR43793:SF2">
    <property type="entry name" value="BIFUNCTIONAL PROTEIN HLDE"/>
    <property type="match status" value="1"/>
</dbReference>
<accession>A0A967AX86</accession>
<evidence type="ECO:0000313" key="7">
    <source>
        <dbReference type="EMBL" id="NHN54659.1"/>
    </source>
</evidence>
<evidence type="ECO:0000256" key="2">
    <source>
        <dbReference type="ARBA" id="ARBA00022695"/>
    </source>
</evidence>
<evidence type="ECO:0000313" key="8">
    <source>
        <dbReference type="Proteomes" id="UP000744769"/>
    </source>
</evidence>
<dbReference type="Pfam" id="PF01467">
    <property type="entry name" value="CTP_transf_like"/>
    <property type="match status" value="1"/>
</dbReference>
<gene>
    <name evidence="7" type="ORF">G9U51_02540</name>
</gene>
<dbReference type="RefSeq" id="WP_166192717.1">
    <property type="nucleotide sequence ID" value="NZ_JAAOIV010000002.1"/>
</dbReference>
<dbReference type="PANTHER" id="PTHR43793">
    <property type="entry name" value="FAD SYNTHASE"/>
    <property type="match status" value="1"/>
</dbReference>
<dbReference type="Gene3D" id="3.40.1190.20">
    <property type="match status" value="1"/>
</dbReference>
<name>A0A967AX86_9MICO</name>
<organism evidence="7 8">
    <name type="scientific">Metallococcus carri</name>
    <dbReference type="NCBI Taxonomy" id="1656884"/>
    <lineage>
        <taxon>Bacteria</taxon>
        <taxon>Bacillati</taxon>
        <taxon>Actinomycetota</taxon>
        <taxon>Actinomycetes</taxon>
        <taxon>Micrococcales</taxon>
        <taxon>Dermacoccaceae</taxon>
        <taxon>Metallococcus</taxon>
    </lineage>
</organism>
<dbReference type="NCBIfam" id="TIGR00125">
    <property type="entry name" value="cyt_tran_rel"/>
    <property type="match status" value="1"/>
</dbReference>
<dbReference type="EMBL" id="JAAOIV010000002">
    <property type="protein sequence ID" value="NHN54659.1"/>
    <property type="molecule type" value="Genomic_DNA"/>
</dbReference>
<dbReference type="Gene3D" id="3.40.50.620">
    <property type="entry name" value="HUPs"/>
    <property type="match status" value="1"/>
</dbReference>
<evidence type="ECO:0000259" key="5">
    <source>
        <dbReference type="Pfam" id="PF00294"/>
    </source>
</evidence>
<dbReference type="GO" id="GO:0016301">
    <property type="term" value="F:kinase activity"/>
    <property type="evidence" value="ECO:0007669"/>
    <property type="project" value="UniProtKB-KW"/>
</dbReference>
<evidence type="ECO:0000256" key="1">
    <source>
        <dbReference type="ARBA" id="ARBA00022679"/>
    </source>
</evidence>
<keyword evidence="7" id="KW-0418">Kinase</keyword>
<feature type="domain" description="Cytidyltransferase-like" evidence="6">
    <location>
        <begin position="328"/>
        <end position="420"/>
    </location>
</feature>